<dbReference type="InterPro" id="IPR027304">
    <property type="entry name" value="Trigger_fact/SurA_dom_sf"/>
</dbReference>
<dbReference type="Gene3D" id="1.10.4030.10">
    <property type="entry name" value="Porin chaperone SurA, peptide-binding domain"/>
    <property type="match status" value="1"/>
</dbReference>
<evidence type="ECO:0000256" key="1">
    <source>
        <dbReference type="SAM" id="SignalP"/>
    </source>
</evidence>
<dbReference type="InterPro" id="IPR000297">
    <property type="entry name" value="PPIase_PpiC"/>
</dbReference>
<dbReference type="SUPFAM" id="SSF109998">
    <property type="entry name" value="Triger factor/SurA peptide-binding domain-like"/>
    <property type="match status" value="1"/>
</dbReference>
<sequence>MKKLLVLMVVLISALLVFGEEATSTTLPGTTVVAIVNGEEVTLDLLNSQANINGLLVKISEVDQTFFNVLTNTDEGVKLLMRYKRAVLDQIVDKLLIVQFAEKYGVRPTDEEVKQFVDKQISDYLSSQGIDEDTFNMYLQYANMGTLKEFKEKLFFDTLVNMSIKNLFDYASQDATVTDDEIKAYYNENIDKYSTPTQFDLYVLTFTNETQAKMAKDKVASGIDFQTVANEFNLGDFKFENIAKGQAFPDKLWEYIENAMVGAILGPINVDGTFYIVKILEKIPPQVKEFEQVKEEIANELLSNKKSEVWSKFIDEEFAKFKKESQVKILYTTE</sequence>
<dbReference type="Gene3D" id="3.10.50.40">
    <property type="match status" value="1"/>
</dbReference>
<dbReference type="Pfam" id="PF13624">
    <property type="entry name" value="SurA_N_3"/>
    <property type="match status" value="1"/>
</dbReference>
<feature type="signal peptide" evidence="1">
    <location>
        <begin position="1"/>
        <end position="19"/>
    </location>
</feature>
<dbReference type="InterPro" id="IPR046357">
    <property type="entry name" value="PPIase_dom_sf"/>
</dbReference>
<protein>
    <submittedName>
        <fullName evidence="3">SurA N-terminal domain-containing protein</fullName>
    </submittedName>
</protein>
<dbReference type="GO" id="GO:0003755">
    <property type="term" value="F:peptidyl-prolyl cis-trans isomerase activity"/>
    <property type="evidence" value="ECO:0007669"/>
    <property type="project" value="InterPro"/>
</dbReference>
<accession>A0A1M5RV92</accession>
<dbReference type="OrthoDB" id="44627at2"/>
<gene>
    <name evidence="3" type="ORF">SAMN02745199_0632</name>
</gene>
<organism evidence="3 4">
    <name type="scientific">Thermosipho atlanticus DSM 15807</name>
    <dbReference type="NCBI Taxonomy" id="1123380"/>
    <lineage>
        <taxon>Bacteria</taxon>
        <taxon>Thermotogati</taxon>
        <taxon>Thermotogota</taxon>
        <taxon>Thermotogae</taxon>
        <taxon>Thermotogales</taxon>
        <taxon>Fervidobacteriaceae</taxon>
        <taxon>Thermosipho</taxon>
    </lineage>
</organism>
<dbReference type="Proteomes" id="UP000242592">
    <property type="component" value="Unassembled WGS sequence"/>
</dbReference>
<dbReference type="PANTHER" id="PTHR47245:SF2">
    <property type="entry name" value="PEPTIDYL-PROLYL CIS-TRANS ISOMERASE HP_0175-RELATED"/>
    <property type="match status" value="1"/>
</dbReference>
<feature type="domain" description="PpiC" evidence="2">
    <location>
        <begin position="177"/>
        <end position="295"/>
    </location>
</feature>
<dbReference type="RefSeq" id="WP_073072103.1">
    <property type="nucleotide sequence ID" value="NZ_FQXN01000002.1"/>
</dbReference>
<evidence type="ECO:0000313" key="3">
    <source>
        <dbReference type="EMBL" id="SHH29948.1"/>
    </source>
</evidence>
<keyword evidence="1" id="KW-0732">Signal</keyword>
<dbReference type="AlphaFoldDB" id="A0A1M5RV92"/>
<feature type="chain" id="PRO_5012341497" evidence="1">
    <location>
        <begin position="20"/>
        <end position="334"/>
    </location>
</feature>
<evidence type="ECO:0000259" key="2">
    <source>
        <dbReference type="Pfam" id="PF13145"/>
    </source>
</evidence>
<name>A0A1M5RV92_9BACT</name>
<dbReference type="STRING" id="1123380.SAMN02745199_0632"/>
<dbReference type="PANTHER" id="PTHR47245">
    <property type="entry name" value="PEPTIDYLPROLYL ISOMERASE"/>
    <property type="match status" value="1"/>
</dbReference>
<dbReference type="EMBL" id="FQXN01000002">
    <property type="protein sequence ID" value="SHH29948.1"/>
    <property type="molecule type" value="Genomic_DNA"/>
</dbReference>
<keyword evidence="4" id="KW-1185">Reference proteome</keyword>
<dbReference type="InterPro" id="IPR050245">
    <property type="entry name" value="PrsA_foldase"/>
</dbReference>
<evidence type="ECO:0000313" key="4">
    <source>
        <dbReference type="Proteomes" id="UP000242592"/>
    </source>
</evidence>
<dbReference type="Pfam" id="PF13145">
    <property type="entry name" value="Rotamase_2"/>
    <property type="match status" value="1"/>
</dbReference>
<reference evidence="4" key="1">
    <citation type="submission" date="2016-11" db="EMBL/GenBank/DDBJ databases">
        <authorList>
            <person name="Varghese N."/>
            <person name="Submissions S."/>
        </authorList>
    </citation>
    <scope>NUCLEOTIDE SEQUENCE [LARGE SCALE GENOMIC DNA]</scope>
    <source>
        <strain evidence="4">DSM 15807</strain>
    </source>
</reference>
<proteinExistence type="predicted"/>
<dbReference type="SUPFAM" id="SSF54534">
    <property type="entry name" value="FKBP-like"/>
    <property type="match status" value="1"/>
</dbReference>